<evidence type="ECO:0000313" key="1">
    <source>
        <dbReference type="EMBL" id="KAF5184676.1"/>
    </source>
</evidence>
<dbReference type="Proteomes" id="UP000554482">
    <property type="component" value="Unassembled WGS sequence"/>
</dbReference>
<accession>A0A7J6VHT7</accession>
<organism evidence="1 2">
    <name type="scientific">Thalictrum thalictroides</name>
    <name type="common">Rue-anemone</name>
    <name type="synonym">Anemone thalictroides</name>
    <dbReference type="NCBI Taxonomy" id="46969"/>
    <lineage>
        <taxon>Eukaryota</taxon>
        <taxon>Viridiplantae</taxon>
        <taxon>Streptophyta</taxon>
        <taxon>Embryophyta</taxon>
        <taxon>Tracheophyta</taxon>
        <taxon>Spermatophyta</taxon>
        <taxon>Magnoliopsida</taxon>
        <taxon>Ranunculales</taxon>
        <taxon>Ranunculaceae</taxon>
        <taxon>Thalictroideae</taxon>
        <taxon>Thalictrum</taxon>
    </lineage>
</organism>
<dbReference type="AlphaFoldDB" id="A0A7J6VHT7"/>
<reference evidence="1 2" key="1">
    <citation type="submission" date="2020-06" db="EMBL/GenBank/DDBJ databases">
        <title>Transcriptomic and genomic resources for Thalictrum thalictroides and T. hernandezii: Facilitating candidate gene discovery in an emerging model plant lineage.</title>
        <authorList>
            <person name="Arias T."/>
            <person name="Riano-Pachon D.M."/>
            <person name="Di Stilio V.S."/>
        </authorList>
    </citation>
    <scope>NUCLEOTIDE SEQUENCE [LARGE SCALE GENOMIC DNA]</scope>
    <source>
        <strain evidence="2">cv. WT478/WT964</strain>
        <tissue evidence="1">Leaves</tissue>
    </source>
</reference>
<protein>
    <recommendedName>
        <fullName evidence="3">Ubiquitin-like domain-containing protein</fullName>
    </recommendedName>
</protein>
<dbReference type="SUPFAM" id="SSF54236">
    <property type="entry name" value="Ubiquitin-like"/>
    <property type="match status" value="1"/>
</dbReference>
<sequence length="81" mass="9415">MFRKLAKDPPISIDLEVEFKGSNVSTDNFYCDLSVSSNILINDLKVKIWEAKNQLLDLHPERQELIIHNNVMMEDDLALRE</sequence>
<evidence type="ECO:0000313" key="2">
    <source>
        <dbReference type="Proteomes" id="UP000554482"/>
    </source>
</evidence>
<dbReference type="EMBL" id="JABWDY010031794">
    <property type="protein sequence ID" value="KAF5184676.1"/>
    <property type="molecule type" value="Genomic_DNA"/>
</dbReference>
<gene>
    <name evidence="1" type="ORF">FRX31_025741</name>
</gene>
<keyword evidence="2" id="KW-1185">Reference proteome</keyword>
<dbReference type="InterPro" id="IPR029071">
    <property type="entry name" value="Ubiquitin-like_domsf"/>
</dbReference>
<name>A0A7J6VHT7_THATH</name>
<proteinExistence type="predicted"/>
<evidence type="ECO:0008006" key="3">
    <source>
        <dbReference type="Google" id="ProtNLM"/>
    </source>
</evidence>
<comment type="caution">
    <text evidence="1">The sequence shown here is derived from an EMBL/GenBank/DDBJ whole genome shotgun (WGS) entry which is preliminary data.</text>
</comment>